<evidence type="ECO:0000313" key="1">
    <source>
        <dbReference type="EMBL" id="KAF1935127.1"/>
    </source>
</evidence>
<accession>A0A6A5SCG2</accession>
<dbReference type="Proteomes" id="UP000800038">
    <property type="component" value="Unassembled WGS sequence"/>
</dbReference>
<proteinExistence type="predicted"/>
<gene>
    <name evidence="1" type="ORF">EJ02DRAFT_147416</name>
</gene>
<evidence type="ECO:0000313" key="2">
    <source>
        <dbReference type="Proteomes" id="UP000800038"/>
    </source>
</evidence>
<dbReference type="EMBL" id="ML976310">
    <property type="protein sequence ID" value="KAF1935127.1"/>
    <property type="molecule type" value="Genomic_DNA"/>
</dbReference>
<sequence>MTAALRSSPTEKITTITTITPILEIGAETNGKSFQAYFGQKQLDGSLRSVGQCWQDLFWNLVVVSGFPVRRRQPRQEPGLECSVGMLTALLRTRNLAVFCDNVFIKGFCTMLVPTKYSNGTVHWHVLFNEDGSRIPFTDPRVHDVVGDFDLRKHQTLSNIRSARHIVGWCEDAANYAGAKEPNYAIKRTRFKEPNSRIAFDRVTVSGGQFVSVGFSVAIGKKDKPARVQKTSDYHKQLEWVERRFVVFYEPEERRAWLVDRLSALLHLVRANVTHRWEEGRGVIFEDQEIKEADYPHTGKTAADAFLRNEANMDLRIYQRWNRPVIESSAEGDTEPS</sequence>
<protein>
    <submittedName>
        <fullName evidence="1">Uncharacterized protein</fullName>
    </submittedName>
</protein>
<dbReference type="OrthoDB" id="1577640at2759"/>
<dbReference type="AlphaFoldDB" id="A0A6A5SCG2"/>
<keyword evidence="2" id="KW-1185">Reference proteome</keyword>
<name>A0A6A5SCG2_9PLEO</name>
<organism evidence="1 2">
    <name type="scientific">Clathrospora elynae</name>
    <dbReference type="NCBI Taxonomy" id="706981"/>
    <lineage>
        <taxon>Eukaryota</taxon>
        <taxon>Fungi</taxon>
        <taxon>Dikarya</taxon>
        <taxon>Ascomycota</taxon>
        <taxon>Pezizomycotina</taxon>
        <taxon>Dothideomycetes</taxon>
        <taxon>Pleosporomycetidae</taxon>
        <taxon>Pleosporales</taxon>
        <taxon>Diademaceae</taxon>
        <taxon>Clathrospora</taxon>
    </lineage>
</organism>
<reference evidence="1" key="1">
    <citation type="journal article" date="2020" name="Stud. Mycol.">
        <title>101 Dothideomycetes genomes: a test case for predicting lifestyles and emergence of pathogens.</title>
        <authorList>
            <person name="Haridas S."/>
            <person name="Albert R."/>
            <person name="Binder M."/>
            <person name="Bloem J."/>
            <person name="Labutti K."/>
            <person name="Salamov A."/>
            <person name="Andreopoulos B."/>
            <person name="Baker S."/>
            <person name="Barry K."/>
            <person name="Bills G."/>
            <person name="Bluhm B."/>
            <person name="Cannon C."/>
            <person name="Castanera R."/>
            <person name="Culley D."/>
            <person name="Daum C."/>
            <person name="Ezra D."/>
            <person name="Gonzalez J."/>
            <person name="Henrissat B."/>
            <person name="Kuo A."/>
            <person name="Liang C."/>
            <person name="Lipzen A."/>
            <person name="Lutzoni F."/>
            <person name="Magnuson J."/>
            <person name="Mondo S."/>
            <person name="Nolan M."/>
            <person name="Ohm R."/>
            <person name="Pangilinan J."/>
            <person name="Park H.-J."/>
            <person name="Ramirez L."/>
            <person name="Alfaro M."/>
            <person name="Sun H."/>
            <person name="Tritt A."/>
            <person name="Yoshinaga Y."/>
            <person name="Zwiers L.-H."/>
            <person name="Turgeon B."/>
            <person name="Goodwin S."/>
            <person name="Spatafora J."/>
            <person name="Crous P."/>
            <person name="Grigoriev I."/>
        </authorList>
    </citation>
    <scope>NUCLEOTIDE SEQUENCE</scope>
    <source>
        <strain evidence="1">CBS 161.51</strain>
    </source>
</reference>